<dbReference type="OrthoDB" id="4923338at2759"/>
<dbReference type="AlphaFoldDB" id="A0A0L0NDI9"/>
<evidence type="ECO:0000313" key="3">
    <source>
        <dbReference type="Proteomes" id="UP000036947"/>
    </source>
</evidence>
<feature type="region of interest" description="Disordered" evidence="1">
    <location>
        <begin position="151"/>
        <end position="172"/>
    </location>
</feature>
<name>A0A0L0NDI9_TOLOC</name>
<proteinExistence type="predicted"/>
<comment type="caution">
    <text evidence="2">The sequence shown here is derived from an EMBL/GenBank/DDBJ whole genome shotgun (WGS) entry which is preliminary data.</text>
</comment>
<dbReference type="STRING" id="1163406.A0A0L0NDI9"/>
<gene>
    <name evidence="2" type="ORF">TOPH_03346</name>
</gene>
<sequence length="377" mass="42825">MAYYDTIRNPSTFVKRASSERMKNFHFLHQLKDWKTAVSSWDREHLFACRLICSAPQRRLPLFVEGNFYPVHLRVHECIRRLIMGPPNHATLADKWEPQILKQYEPDTLGYVWAALAPFLRAEAANDQSSTAASRRSTRERAIPERFGDFESSTDYQIGSSSPTGRDSVASGGSSIGYTEKMSAPLLEDLTIRLASCFIRCVLNYAEPLNTTPPFIHFRDERRAYSYAAQTTRFFEAIDDGGVQLFTNGQMFQVAILEGKRTFQTFVDEKPTVSDQVLAQMVGETLALGSDPAGFSLSQSDFITIFTVAHYVKFFHFHITNDFMEKFETCSIVDKEACFLEADSTDWFDINSKGHREEIVSHLLALVTWAVDVARSN</sequence>
<reference evidence="2 3" key="1">
    <citation type="journal article" date="2015" name="BMC Genomics">
        <title>The genome of the truffle-parasite Tolypocladium ophioglossoides and the evolution of antifungal peptaibiotics.</title>
        <authorList>
            <person name="Quandt C.A."/>
            <person name="Bushley K.E."/>
            <person name="Spatafora J.W."/>
        </authorList>
    </citation>
    <scope>NUCLEOTIDE SEQUENCE [LARGE SCALE GENOMIC DNA]</scope>
    <source>
        <strain evidence="2 3">CBS 100239</strain>
    </source>
</reference>
<keyword evidence="3" id="KW-1185">Reference proteome</keyword>
<organism evidence="2 3">
    <name type="scientific">Tolypocladium ophioglossoides (strain CBS 100239)</name>
    <name type="common">Snaketongue truffleclub</name>
    <name type="synonym">Elaphocordyceps ophioglossoides</name>
    <dbReference type="NCBI Taxonomy" id="1163406"/>
    <lineage>
        <taxon>Eukaryota</taxon>
        <taxon>Fungi</taxon>
        <taxon>Dikarya</taxon>
        <taxon>Ascomycota</taxon>
        <taxon>Pezizomycotina</taxon>
        <taxon>Sordariomycetes</taxon>
        <taxon>Hypocreomycetidae</taxon>
        <taxon>Hypocreales</taxon>
        <taxon>Ophiocordycipitaceae</taxon>
        <taxon>Tolypocladium</taxon>
    </lineage>
</organism>
<dbReference type="Proteomes" id="UP000036947">
    <property type="component" value="Unassembled WGS sequence"/>
</dbReference>
<protein>
    <submittedName>
        <fullName evidence="2">Uncharacterized protein</fullName>
    </submittedName>
</protein>
<evidence type="ECO:0000313" key="2">
    <source>
        <dbReference type="EMBL" id="KND91820.1"/>
    </source>
</evidence>
<evidence type="ECO:0000256" key="1">
    <source>
        <dbReference type="SAM" id="MobiDB-lite"/>
    </source>
</evidence>
<accession>A0A0L0NDI9</accession>
<dbReference type="EMBL" id="LFRF01000007">
    <property type="protein sequence ID" value="KND91820.1"/>
    <property type="molecule type" value="Genomic_DNA"/>
</dbReference>